<protein>
    <submittedName>
        <fullName evidence="2">Uncharacterized protein</fullName>
    </submittedName>
</protein>
<evidence type="ECO:0000313" key="2">
    <source>
        <dbReference type="EMBL" id="KAJ1091689.1"/>
    </source>
</evidence>
<keyword evidence="3" id="KW-1185">Reference proteome</keyword>
<dbReference type="AlphaFoldDB" id="A0AAV7LL53"/>
<feature type="compositionally biased region" description="Basic and acidic residues" evidence="1">
    <location>
        <begin position="42"/>
        <end position="79"/>
    </location>
</feature>
<dbReference type="Proteomes" id="UP001066276">
    <property type="component" value="Chromosome 11"/>
</dbReference>
<comment type="caution">
    <text evidence="2">The sequence shown here is derived from an EMBL/GenBank/DDBJ whole genome shotgun (WGS) entry which is preliminary data.</text>
</comment>
<feature type="region of interest" description="Disordered" evidence="1">
    <location>
        <begin position="1"/>
        <end position="101"/>
    </location>
</feature>
<organism evidence="2 3">
    <name type="scientific">Pleurodeles waltl</name>
    <name type="common">Iberian ribbed newt</name>
    <dbReference type="NCBI Taxonomy" id="8319"/>
    <lineage>
        <taxon>Eukaryota</taxon>
        <taxon>Metazoa</taxon>
        <taxon>Chordata</taxon>
        <taxon>Craniata</taxon>
        <taxon>Vertebrata</taxon>
        <taxon>Euteleostomi</taxon>
        <taxon>Amphibia</taxon>
        <taxon>Batrachia</taxon>
        <taxon>Caudata</taxon>
        <taxon>Salamandroidea</taxon>
        <taxon>Salamandridae</taxon>
        <taxon>Pleurodelinae</taxon>
        <taxon>Pleurodeles</taxon>
    </lineage>
</organism>
<reference evidence="2" key="1">
    <citation type="journal article" date="2022" name="bioRxiv">
        <title>Sequencing and chromosome-scale assembly of the giantPleurodeles waltlgenome.</title>
        <authorList>
            <person name="Brown T."/>
            <person name="Elewa A."/>
            <person name="Iarovenko S."/>
            <person name="Subramanian E."/>
            <person name="Araus A.J."/>
            <person name="Petzold A."/>
            <person name="Susuki M."/>
            <person name="Suzuki K.-i.T."/>
            <person name="Hayashi T."/>
            <person name="Toyoda A."/>
            <person name="Oliveira C."/>
            <person name="Osipova E."/>
            <person name="Leigh N.D."/>
            <person name="Simon A."/>
            <person name="Yun M.H."/>
        </authorList>
    </citation>
    <scope>NUCLEOTIDE SEQUENCE</scope>
    <source>
        <strain evidence="2">20211129_DDA</strain>
        <tissue evidence="2">Liver</tissue>
    </source>
</reference>
<sequence length="137" mass="16006">MASFQPCPGVTDWSAQGDGKDPHPERTPVEWAEQVPEIGRGMADRRNDWSGEESQDYRNSERKRSRERTDGEQNKRGKENSAVCIQGRNREPSGIEEKRRAAWDNSDPWKQEFRRENAHLYTLNEDTMEPELQFSLR</sequence>
<feature type="compositionally biased region" description="Basic and acidic residues" evidence="1">
    <location>
        <begin position="18"/>
        <end position="28"/>
    </location>
</feature>
<feature type="compositionally biased region" description="Basic and acidic residues" evidence="1">
    <location>
        <begin position="88"/>
        <end position="101"/>
    </location>
</feature>
<name>A0AAV7LL53_PLEWA</name>
<accession>A0AAV7LL53</accession>
<proteinExistence type="predicted"/>
<evidence type="ECO:0000313" key="3">
    <source>
        <dbReference type="Proteomes" id="UP001066276"/>
    </source>
</evidence>
<dbReference type="EMBL" id="JANPWB010000015">
    <property type="protein sequence ID" value="KAJ1091689.1"/>
    <property type="molecule type" value="Genomic_DNA"/>
</dbReference>
<evidence type="ECO:0000256" key="1">
    <source>
        <dbReference type="SAM" id="MobiDB-lite"/>
    </source>
</evidence>
<gene>
    <name evidence="2" type="ORF">NDU88_004806</name>
</gene>